<protein>
    <submittedName>
        <fullName evidence="2">Uncharacterized protein</fullName>
    </submittedName>
</protein>
<dbReference type="Proteomes" id="UP000688137">
    <property type="component" value="Unassembled WGS sequence"/>
</dbReference>
<dbReference type="OMA" id="CKFDINV"/>
<evidence type="ECO:0000313" key="2">
    <source>
        <dbReference type="EMBL" id="CAD8084920.1"/>
    </source>
</evidence>
<name>A0A8S1MXF9_PARPR</name>
<dbReference type="EMBL" id="CAJJDM010000076">
    <property type="protein sequence ID" value="CAD8084920.1"/>
    <property type="molecule type" value="Genomic_DNA"/>
</dbReference>
<gene>
    <name evidence="2" type="ORF">PPRIM_AZ9-3.1.T0730055</name>
</gene>
<keyword evidence="3" id="KW-1185">Reference proteome</keyword>
<sequence>MQPIIIIDSNSVYDCRTHSLIKSCKFDINVILGSFSKTIPKDQWQIKMKTISLLLLTRFPQEIPKIFQILEVQGCKTDIIKEMYSQEEIQNILHQILENNEKRQLLENDQKNQIDSTELEQRFIRNNIQTQNIPQLSEDLQKNIPLSVGININNLVENLKGFCIKYPWWNQFYKRINQSKNETEAENVLIEIAPILVQRLYDLKNKSQFQNQNNSTNQQNRQMDFSKFQMEQICQRLLELINFNDLDVEFTDINVLESADEQFLEFLSIIFQVLKQMMKINATIELNDNEATFSLTGVIKRFHNYSQNQLLAQSHMFAISLLENIRRQSQINQSTFEIVASILKQLMPDDNEPLMRILTDRIEFNKQQRDKRKMAKDMKQQVQQQQMNYQGINSNLNKKQKINHTKQKQLDDYLKLEIARNQQKEEYFPKKKVKKVTKTITVDTSEESYQSSFSFKGEDKVQQEQKPIYYPKLGQQYQYPSMMYPYYNPYCWQYPYQQPLQHQNQFNEKQLSQIFNMGLEAYNDRILRE</sequence>
<keyword evidence="1" id="KW-0175">Coiled coil</keyword>
<proteinExistence type="predicted"/>
<evidence type="ECO:0000256" key="1">
    <source>
        <dbReference type="SAM" id="Coils"/>
    </source>
</evidence>
<organism evidence="2 3">
    <name type="scientific">Paramecium primaurelia</name>
    <dbReference type="NCBI Taxonomy" id="5886"/>
    <lineage>
        <taxon>Eukaryota</taxon>
        <taxon>Sar</taxon>
        <taxon>Alveolata</taxon>
        <taxon>Ciliophora</taxon>
        <taxon>Intramacronucleata</taxon>
        <taxon>Oligohymenophorea</taxon>
        <taxon>Peniculida</taxon>
        <taxon>Parameciidae</taxon>
        <taxon>Paramecium</taxon>
    </lineage>
</organism>
<comment type="caution">
    <text evidence="2">The sequence shown here is derived from an EMBL/GenBank/DDBJ whole genome shotgun (WGS) entry which is preliminary data.</text>
</comment>
<evidence type="ECO:0000313" key="3">
    <source>
        <dbReference type="Proteomes" id="UP000688137"/>
    </source>
</evidence>
<accession>A0A8S1MXF9</accession>
<feature type="coiled-coil region" evidence="1">
    <location>
        <begin position="365"/>
        <end position="395"/>
    </location>
</feature>
<dbReference type="AlphaFoldDB" id="A0A8S1MXF9"/>
<reference evidence="2" key="1">
    <citation type="submission" date="2021-01" db="EMBL/GenBank/DDBJ databases">
        <authorList>
            <consortium name="Genoscope - CEA"/>
            <person name="William W."/>
        </authorList>
    </citation>
    <scope>NUCLEOTIDE SEQUENCE</scope>
</reference>